<name>A0A915PB65_9BILA</name>
<sequence length="141" mass="15390">MRTSTILKILILFLIVELLLECSGKPVKDQNKKKNEVTKKINETKGKTITKNIGNNKKKGKTKTKEKSKKSEEKNPVKKFAIDATKKAATTVADAVGASIMLGAGGLPLLATYEVTKFALQHKDLVKKGAQQIGKIVKNKS</sequence>
<keyword evidence="3" id="KW-1185">Reference proteome</keyword>
<feature type="region of interest" description="Disordered" evidence="1">
    <location>
        <begin position="29"/>
        <end position="75"/>
    </location>
</feature>
<feature type="compositionally biased region" description="Basic and acidic residues" evidence="1">
    <location>
        <begin position="63"/>
        <end position="75"/>
    </location>
</feature>
<evidence type="ECO:0000313" key="4">
    <source>
        <dbReference type="WBParaSite" id="scf7180000423789.g11625"/>
    </source>
</evidence>
<accession>A0A915PB65</accession>
<feature type="signal peptide" evidence="2">
    <location>
        <begin position="1"/>
        <end position="24"/>
    </location>
</feature>
<protein>
    <submittedName>
        <fullName evidence="4">Uncharacterized protein</fullName>
    </submittedName>
</protein>
<evidence type="ECO:0000256" key="1">
    <source>
        <dbReference type="SAM" id="MobiDB-lite"/>
    </source>
</evidence>
<feature type="chain" id="PRO_5037827748" evidence="2">
    <location>
        <begin position="25"/>
        <end position="141"/>
    </location>
</feature>
<reference evidence="4" key="1">
    <citation type="submission" date="2022-11" db="UniProtKB">
        <authorList>
            <consortium name="WormBaseParasite"/>
        </authorList>
    </citation>
    <scope>IDENTIFICATION</scope>
</reference>
<organism evidence="3 4">
    <name type="scientific">Meloidogyne floridensis</name>
    <dbReference type="NCBI Taxonomy" id="298350"/>
    <lineage>
        <taxon>Eukaryota</taxon>
        <taxon>Metazoa</taxon>
        <taxon>Ecdysozoa</taxon>
        <taxon>Nematoda</taxon>
        <taxon>Chromadorea</taxon>
        <taxon>Rhabditida</taxon>
        <taxon>Tylenchina</taxon>
        <taxon>Tylenchomorpha</taxon>
        <taxon>Tylenchoidea</taxon>
        <taxon>Meloidogynidae</taxon>
        <taxon>Meloidogyninae</taxon>
        <taxon>Meloidogyne</taxon>
    </lineage>
</organism>
<dbReference type="WBParaSite" id="scf7180000423789.g11625">
    <property type="protein sequence ID" value="scf7180000423789.g11625"/>
    <property type="gene ID" value="scf7180000423789.g11625"/>
</dbReference>
<evidence type="ECO:0000256" key="2">
    <source>
        <dbReference type="SAM" id="SignalP"/>
    </source>
</evidence>
<dbReference type="Proteomes" id="UP000887560">
    <property type="component" value="Unplaced"/>
</dbReference>
<keyword evidence="2" id="KW-0732">Signal</keyword>
<feature type="compositionally biased region" description="Basic and acidic residues" evidence="1">
    <location>
        <begin position="29"/>
        <end position="46"/>
    </location>
</feature>
<dbReference type="AlphaFoldDB" id="A0A915PB65"/>
<proteinExistence type="predicted"/>
<evidence type="ECO:0000313" key="3">
    <source>
        <dbReference type="Proteomes" id="UP000887560"/>
    </source>
</evidence>